<dbReference type="Pfam" id="PF03847">
    <property type="entry name" value="TFIID_20kDa"/>
    <property type="match status" value="1"/>
</dbReference>
<feature type="compositionally biased region" description="Low complexity" evidence="2">
    <location>
        <begin position="574"/>
        <end position="593"/>
    </location>
</feature>
<feature type="region of interest" description="Disordered" evidence="2">
    <location>
        <begin position="344"/>
        <end position="373"/>
    </location>
</feature>
<feature type="compositionally biased region" description="Low complexity" evidence="2">
    <location>
        <begin position="147"/>
        <end position="158"/>
    </location>
</feature>
<feature type="region of interest" description="Disordered" evidence="2">
    <location>
        <begin position="572"/>
        <end position="607"/>
    </location>
</feature>
<dbReference type="EMBL" id="MCFC01000019">
    <property type="protein sequence ID" value="ORY30539.1"/>
    <property type="molecule type" value="Genomic_DNA"/>
</dbReference>
<feature type="coiled-coil region" evidence="1">
    <location>
        <begin position="258"/>
        <end position="295"/>
    </location>
</feature>
<feature type="compositionally biased region" description="Polar residues" evidence="2">
    <location>
        <begin position="457"/>
        <end position="469"/>
    </location>
</feature>
<dbReference type="OrthoDB" id="2193432at2759"/>
<feature type="compositionally biased region" description="Low complexity" evidence="2">
    <location>
        <begin position="357"/>
        <end position="368"/>
    </location>
</feature>
<reference evidence="4 5" key="1">
    <citation type="submission" date="2016-07" db="EMBL/GenBank/DDBJ databases">
        <title>Pervasive Adenine N6-methylation of Active Genes in Fungi.</title>
        <authorList>
            <consortium name="DOE Joint Genome Institute"/>
            <person name="Mondo S.J."/>
            <person name="Dannebaum R.O."/>
            <person name="Kuo R.C."/>
            <person name="Labutti K."/>
            <person name="Haridas S."/>
            <person name="Kuo A."/>
            <person name="Salamov A."/>
            <person name="Ahrendt S.R."/>
            <person name="Lipzen A."/>
            <person name="Sullivan W."/>
            <person name="Andreopoulos W.B."/>
            <person name="Clum A."/>
            <person name="Lindquist E."/>
            <person name="Daum C."/>
            <person name="Ramamoorthy G.K."/>
            <person name="Gryganskyi A."/>
            <person name="Culley D."/>
            <person name="Magnuson J.K."/>
            <person name="James T.Y."/>
            <person name="O'Malley M.A."/>
            <person name="Stajich J.E."/>
            <person name="Spatafora J.W."/>
            <person name="Visel A."/>
            <person name="Grigoriev I.V."/>
        </authorList>
    </citation>
    <scope>NUCLEOTIDE SEQUENCE [LARGE SCALE GENOMIC DNA]</scope>
    <source>
        <strain evidence="4 5">68-887.2</strain>
    </source>
</reference>
<name>A0A1Y2B6S1_9TREE</name>
<feature type="region of interest" description="Disordered" evidence="2">
    <location>
        <begin position="147"/>
        <end position="176"/>
    </location>
</feature>
<sequence length="774" mass="85035">MSAPNPTPAPQPAITAANLGPLLDKFPSLLSKDERALPMAQKLPLFRQRVHEMLRNNKDKRPNAQQQQQQQQQRTPQQSVRPAPQQSPRGGGMGVAQQMVGQMNGNPHGYEEQLRMQQQQQQQQHIQAMLQKTQQLQQQQLAQQQQQQQQMAQHQAMASPQISSSPSMHGRSPNMAPPQVNLNTLIDNFPRLLELKRKGQLRPDQEKLFDTLIASPEGREQMQRLQQAQAQMLVQTHLQNPIQNNQPTSISAQQQMAMAAAAAQMQQQQNLVAQQQQQQQNLAQQQLVAQQQQQQALAAAAAQGNPQVLQQIHLRQIQAQAAAQASMAQRPVPQSIAQMRAGMHDQNFGSPRPPQQQQPQQQQIPIRPGGLNVDPEKAAKIREMAQHIAAMPEAQREAHLKKQPSIRNLVMAHVNAMQQFQHPMQTQQLQQQQLQQLQQQQLQQQHAQQAAARSASPHVQPSLQNNTPSLPGAQAPTPRTPNYGMQNNVPTNLHIPANKQRNLLQPNAAAGSPMRPPMALSAGATPQQQAGMIQRMLANGIPVTGPNGAAIRPQFTQPPGVRPEAMLKQMDGRPAPAATDSQAQTAAQGQVVGPGPMAGPRRPSEMAVPGLIGATSLLGRVTWQPTPEHDQALKDKLSGFQVPPKRSGLGMGKVLNDVLNERMPEGLRAIAEEVDGDAREGEAAEGSVGALEVALPGTKKRKVSELAEAVDSQLVLDRDTETLVLQLADEQLDMIGQVSCSLAKHRRSDTIDRKDVQFANGEFLLFSFSFFQPL</sequence>
<dbReference type="InterPro" id="IPR003228">
    <property type="entry name" value="TFIID_TAF12_dom"/>
</dbReference>
<feature type="region of interest" description="Disordered" evidence="2">
    <location>
        <begin position="445"/>
        <end position="479"/>
    </location>
</feature>
<evidence type="ECO:0000313" key="5">
    <source>
        <dbReference type="Proteomes" id="UP000193986"/>
    </source>
</evidence>
<feature type="compositionally biased region" description="Basic and acidic residues" evidence="2">
    <location>
        <begin position="49"/>
        <end position="62"/>
    </location>
</feature>
<evidence type="ECO:0000256" key="1">
    <source>
        <dbReference type="SAM" id="Coils"/>
    </source>
</evidence>
<dbReference type="Proteomes" id="UP000193986">
    <property type="component" value="Unassembled WGS sequence"/>
</dbReference>
<dbReference type="CDD" id="cd07981">
    <property type="entry name" value="HFD_TAF12"/>
    <property type="match status" value="1"/>
</dbReference>
<dbReference type="InParanoid" id="A0A1Y2B6S1"/>
<dbReference type="AlphaFoldDB" id="A0A1Y2B6S1"/>
<accession>A0A1Y2B6S1</accession>
<keyword evidence="1" id="KW-0175">Coiled coil</keyword>
<protein>
    <recommendedName>
        <fullName evidence="3">Transcription initiation factor TFIID subunit 12 domain-containing protein</fullName>
    </recommendedName>
</protein>
<dbReference type="Gene3D" id="1.10.20.10">
    <property type="entry name" value="Histone, subunit A"/>
    <property type="match status" value="1"/>
</dbReference>
<comment type="caution">
    <text evidence="4">The sequence shown here is derived from an EMBL/GenBank/DDBJ whole genome shotgun (WGS) entry which is preliminary data.</text>
</comment>
<feature type="compositionally biased region" description="Low complexity" evidence="2">
    <location>
        <begin position="95"/>
        <end position="105"/>
    </location>
</feature>
<gene>
    <name evidence="4" type="ORF">BCR39DRAFT_108147</name>
</gene>
<evidence type="ECO:0000256" key="2">
    <source>
        <dbReference type="SAM" id="MobiDB-lite"/>
    </source>
</evidence>
<feature type="region of interest" description="Disordered" evidence="2">
    <location>
        <begin position="39"/>
        <end position="118"/>
    </location>
</feature>
<dbReference type="GO" id="GO:0046982">
    <property type="term" value="F:protein heterodimerization activity"/>
    <property type="evidence" value="ECO:0007669"/>
    <property type="project" value="InterPro"/>
</dbReference>
<dbReference type="STRING" id="71784.A0A1Y2B6S1"/>
<feature type="domain" description="Transcription initiation factor TFIID subunit 12" evidence="3">
    <location>
        <begin position="700"/>
        <end position="758"/>
    </location>
</feature>
<evidence type="ECO:0000259" key="3">
    <source>
        <dbReference type="Pfam" id="PF03847"/>
    </source>
</evidence>
<dbReference type="GO" id="GO:0005669">
    <property type="term" value="C:transcription factor TFIID complex"/>
    <property type="evidence" value="ECO:0007669"/>
    <property type="project" value="InterPro"/>
</dbReference>
<organism evidence="4 5">
    <name type="scientific">Naematelia encephala</name>
    <dbReference type="NCBI Taxonomy" id="71784"/>
    <lineage>
        <taxon>Eukaryota</taxon>
        <taxon>Fungi</taxon>
        <taxon>Dikarya</taxon>
        <taxon>Basidiomycota</taxon>
        <taxon>Agaricomycotina</taxon>
        <taxon>Tremellomycetes</taxon>
        <taxon>Tremellales</taxon>
        <taxon>Naemateliaceae</taxon>
        <taxon>Naematelia</taxon>
    </lineage>
</organism>
<proteinExistence type="predicted"/>
<dbReference type="SUPFAM" id="SSF47113">
    <property type="entry name" value="Histone-fold"/>
    <property type="match status" value="1"/>
</dbReference>
<dbReference type="InterPro" id="IPR009072">
    <property type="entry name" value="Histone-fold"/>
</dbReference>
<evidence type="ECO:0000313" key="4">
    <source>
        <dbReference type="EMBL" id="ORY30539.1"/>
    </source>
</evidence>
<keyword evidence="5" id="KW-1185">Reference proteome</keyword>
<feature type="compositionally biased region" description="Low complexity" evidence="2">
    <location>
        <begin position="65"/>
        <end position="78"/>
    </location>
</feature>
<dbReference type="GO" id="GO:0006352">
    <property type="term" value="P:DNA-templated transcription initiation"/>
    <property type="evidence" value="ECO:0007669"/>
    <property type="project" value="InterPro"/>
</dbReference>